<evidence type="ECO:0000313" key="1">
    <source>
        <dbReference type="EMBL" id="KAI0043703.1"/>
    </source>
</evidence>
<keyword evidence="2" id="KW-1185">Reference proteome</keyword>
<sequence length="426" mass="46878">MTFDFSLGGVIGVGLFLNTSPEPLDPTLSAWLANMQRLAALGERLHALALSGPQQQQRALLQQVAVLRAMLKKQQARCIAFLQLAQEYAGRYLRDISADIQAQHGLLGVLERRLGAARELHAEVAALRRSFDEGTCGGLKDIRAIATKMPFPEDEGLFEELERLLRTIRAAFMDLDKFWVGEVGRVTRALNKRRVEEEDVERWTEAGQGLKKVLSFWQDRPPGEEPHLVPPICDCDLGITATILVPALFAAQSTLTSMRTCVAMSLLTRAQTVAFFKASANLRSNEHGCFTVLKACVRYGETLVAGCAGLLRMRPYARVADVGEMKERARGIVESRAVEAVPTTKMGDKAYQKALSQALAVVRKVDSAWRSLLARRGTAFAALLEANAPHTGLSRTQLGRLLRSWTRERAALGAGLQRVSMLVVDC</sequence>
<gene>
    <name evidence="1" type="ORF">FA95DRAFT_1609150</name>
</gene>
<reference evidence="1" key="2">
    <citation type="journal article" date="2022" name="New Phytol.">
        <title>Evolutionary transition to the ectomycorrhizal habit in the genomes of a hyperdiverse lineage of mushroom-forming fungi.</title>
        <authorList>
            <person name="Looney B."/>
            <person name="Miyauchi S."/>
            <person name="Morin E."/>
            <person name="Drula E."/>
            <person name="Courty P.E."/>
            <person name="Kohler A."/>
            <person name="Kuo A."/>
            <person name="LaButti K."/>
            <person name="Pangilinan J."/>
            <person name="Lipzen A."/>
            <person name="Riley R."/>
            <person name="Andreopoulos W."/>
            <person name="He G."/>
            <person name="Johnson J."/>
            <person name="Nolan M."/>
            <person name="Tritt A."/>
            <person name="Barry K.W."/>
            <person name="Grigoriev I.V."/>
            <person name="Nagy L.G."/>
            <person name="Hibbett D."/>
            <person name="Henrissat B."/>
            <person name="Matheny P.B."/>
            <person name="Labbe J."/>
            <person name="Martin F.M."/>
        </authorList>
    </citation>
    <scope>NUCLEOTIDE SEQUENCE</scope>
    <source>
        <strain evidence="1">FP105234-sp</strain>
    </source>
</reference>
<comment type="caution">
    <text evidence="1">The sequence shown here is derived from an EMBL/GenBank/DDBJ whole genome shotgun (WGS) entry which is preliminary data.</text>
</comment>
<reference evidence="1" key="1">
    <citation type="submission" date="2021-02" db="EMBL/GenBank/DDBJ databases">
        <authorList>
            <consortium name="DOE Joint Genome Institute"/>
            <person name="Ahrendt S."/>
            <person name="Looney B.P."/>
            <person name="Miyauchi S."/>
            <person name="Morin E."/>
            <person name="Drula E."/>
            <person name="Courty P.E."/>
            <person name="Chicoki N."/>
            <person name="Fauchery L."/>
            <person name="Kohler A."/>
            <person name="Kuo A."/>
            <person name="Labutti K."/>
            <person name="Pangilinan J."/>
            <person name="Lipzen A."/>
            <person name="Riley R."/>
            <person name="Andreopoulos W."/>
            <person name="He G."/>
            <person name="Johnson J."/>
            <person name="Barry K.W."/>
            <person name="Grigoriev I.V."/>
            <person name="Nagy L."/>
            <person name="Hibbett D."/>
            <person name="Henrissat B."/>
            <person name="Matheny P.B."/>
            <person name="Labbe J."/>
            <person name="Martin F."/>
        </authorList>
    </citation>
    <scope>NUCLEOTIDE SEQUENCE</scope>
    <source>
        <strain evidence="1">FP105234-sp</strain>
    </source>
</reference>
<evidence type="ECO:0000313" key="2">
    <source>
        <dbReference type="Proteomes" id="UP000814033"/>
    </source>
</evidence>
<protein>
    <submittedName>
        <fullName evidence="1">Uncharacterized protein</fullName>
    </submittedName>
</protein>
<name>A0ACB8RJK4_9AGAM</name>
<proteinExistence type="predicted"/>
<dbReference type="Proteomes" id="UP000814033">
    <property type="component" value="Unassembled WGS sequence"/>
</dbReference>
<dbReference type="EMBL" id="MU276007">
    <property type="protein sequence ID" value="KAI0043703.1"/>
    <property type="molecule type" value="Genomic_DNA"/>
</dbReference>
<organism evidence="1 2">
    <name type="scientific">Auriscalpium vulgare</name>
    <dbReference type="NCBI Taxonomy" id="40419"/>
    <lineage>
        <taxon>Eukaryota</taxon>
        <taxon>Fungi</taxon>
        <taxon>Dikarya</taxon>
        <taxon>Basidiomycota</taxon>
        <taxon>Agaricomycotina</taxon>
        <taxon>Agaricomycetes</taxon>
        <taxon>Russulales</taxon>
        <taxon>Auriscalpiaceae</taxon>
        <taxon>Auriscalpium</taxon>
    </lineage>
</organism>
<accession>A0ACB8RJK4</accession>